<organism evidence="1">
    <name type="scientific">Arundo donax</name>
    <name type="common">Giant reed</name>
    <name type="synonym">Donax arundinaceus</name>
    <dbReference type="NCBI Taxonomy" id="35708"/>
    <lineage>
        <taxon>Eukaryota</taxon>
        <taxon>Viridiplantae</taxon>
        <taxon>Streptophyta</taxon>
        <taxon>Embryophyta</taxon>
        <taxon>Tracheophyta</taxon>
        <taxon>Spermatophyta</taxon>
        <taxon>Magnoliopsida</taxon>
        <taxon>Liliopsida</taxon>
        <taxon>Poales</taxon>
        <taxon>Poaceae</taxon>
        <taxon>PACMAD clade</taxon>
        <taxon>Arundinoideae</taxon>
        <taxon>Arundineae</taxon>
        <taxon>Arundo</taxon>
    </lineage>
</organism>
<proteinExistence type="predicted"/>
<name>A0A0A9B7N9_ARUDO</name>
<reference evidence="1" key="2">
    <citation type="journal article" date="2015" name="Data Brief">
        <title>Shoot transcriptome of the giant reed, Arundo donax.</title>
        <authorList>
            <person name="Barrero R.A."/>
            <person name="Guerrero F.D."/>
            <person name="Moolhuijzen P."/>
            <person name="Goolsby J.A."/>
            <person name="Tidwell J."/>
            <person name="Bellgard S.E."/>
            <person name="Bellgard M.I."/>
        </authorList>
    </citation>
    <scope>NUCLEOTIDE SEQUENCE</scope>
    <source>
        <tissue evidence="1">Shoot tissue taken approximately 20 cm above the soil surface</tissue>
    </source>
</reference>
<dbReference type="EMBL" id="GBRH01242583">
    <property type="protein sequence ID" value="JAD55312.1"/>
    <property type="molecule type" value="Transcribed_RNA"/>
</dbReference>
<protein>
    <submittedName>
        <fullName evidence="1">Uncharacterized protein</fullName>
    </submittedName>
</protein>
<sequence length="43" mass="4932">MIMLLERMSWLDDGSQKVLLVTLLDKMNGMFLRAISMSLSIET</sequence>
<dbReference type="AlphaFoldDB" id="A0A0A9B7N9"/>
<accession>A0A0A9B7N9</accession>
<evidence type="ECO:0000313" key="1">
    <source>
        <dbReference type="EMBL" id="JAD55312.1"/>
    </source>
</evidence>
<reference evidence="1" key="1">
    <citation type="submission" date="2014-09" db="EMBL/GenBank/DDBJ databases">
        <authorList>
            <person name="Magalhaes I.L.F."/>
            <person name="Oliveira U."/>
            <person name="Santos F.R."/>
            <person name="Vidigal T.H.D.A."/>
            <person name="Brescovit A.D."/>
            <person name="Santos A.J."/>
        </authorList>
    </citation>
    <scope>NUCLEOTIDE SEQUENCE</scope>
    <source>
        <tissue evidence="1">Shoot tissue taken approximately 20 cm above the soil surface</tissue>
    </source>
</reference>